<feature type="transmembrane region" description="Helical" evidence="6">
    <location>
        <begin position="152"/>
        <end position="170"/>
    </location>
</feature>
<feature type="transmembrane region" description="Helical" evidence="6">
    <location>
        <begin position="212"/>
        <end position="232"/>
    </location>
</feature>
<proteinExistence type="predicted"/>
<keyword evidence="2" id="KW-1003">Cell membrane</keyword>
<dbReference type="EMBL" id="CP117811">
    <property type="protein sequence ID" value="WDE97135.1"/>
    <property type="molecule type" value="Genomic_DNA"/>
</dbReference>
<name>A0ABY7VV94_9BACT</name>
<dbReference type="InterPro" id="IPR050638">
    <property type="entry name" value="AA-Vitamin_Transporters"/>
</dbReference>
<sequence length="288" mass="31937">MKYILMLCIGLIWGSQFLLNDYILKHFSPLGLAALRMFFGFITLSIMILLIPKERKKKIKLDKKLLILFIALGATDAAIPFYLIGYGQQQLDSAVVAIILGIIPVFTALLQNLVGKGQKAGRWQYIGMAVAFVGLFILINPSASSFSGSLKGYAAILGAAFCFAWAFMFMDRIPNSISALHASRFILMLYSIPFLIYWLYAEGFNLPTDSKAWAYLFILGVFASGIVYLFYIQSVRIAGPTFTSFSNYLVPLVGTFLGVFFLGESFTINIALALIMTILGLIICNRKS</sequence>
<feature type="domain" description="EamA" evidence="7">
    <location>
        <begin position="3"/>
        <end position="139"/>
    </location>
</feature>
<evidence type="ECO:0000256" key="5">
    <source>
        <dbReference type="ARBA" id="ARBA00023136"/>
    </source>
</evidence>
<keyword evidence="5 6" id="KW-0472">Membrane</keyword>
<feature type="transmembrane region" description="Helical" evidence="6">
    <location>
        <begin position="244"/>
        <end position="262"/>
    </location>
</feature>
<dbReference type="SUPFAM" id="SSF103481">
    <property type="entry name" value="Multidrug resistance efflux transporter EmrE"/>
    <property type="match status" value="2"/>
</dbReference>
<dbReference type="Pfam" id="PF00892">
    <property type="entry name" value="EamA"/>
    <property type="match status" value="2"/>
</dbReference>
<evidence type="ECO:0000256" key="3">
    <source>
        <dbReference type="ARBA" id="ARBA00022692"/>
    </source>
</evidence>
<evidence type="ECO:0000256" key="2">
    <source>
        <dbReference type="ARBA" id="ARBA00022475"/>
    </source>
</evidence>
<feature type="transmembrane region" description="Helical" evidence="6">
    <location>
        <begin position="33"/>
        <end position="53"/>
    </location>
</feature>
<feature type="transmembrane region" description="Helical" evidence="6">
    <location>
        <begin position="268"/>
        <end position="285"/>
    </location>
</feature>
<keyword evidence="9" id="KW-1185">Reference proteome</keyword>
<accession>A0ABY7VV94</accession>
<feature type="transmembrane region" description="Helical" evidence="6">
    <location>
        <begin position="182"/>
        <end position="200"/>
    </location>
</feature>
<keyword evidence="3 6" id="KW-0812">Transmembrane</keyword>
<keyword evidence="4 6" id="KW-1133">Transmembrane helix</keyword>
<dbReference type="InterPro" id="IPR000620">
    <property type="entry name" value="EamA_dom"/>
</dbReference>
<comment type="subcellular location">
    <subcellularLocation>
        <location evidence="1">Cell membrane</location>
        <topology evidence="1">Multi-pass membrane protein</topology>
    </subcellularLocation>
</comment>
<evidence type="ECO:0000313" key="9">
    <source>
        <dbReference type="Proteomes" id="UP001214250"/>
    </source>
</evidence>
<feature type="transmembrane region" description="Helical" evidence="6">
    <location>
        <begin position="65"/>
        <end position="85"/>
    </location>
</feature>
<gene>
    <name evidence="8" type="ORF">PQO03_04090</name>
</gene>
<dbReference type="InterPro" id="IPR037185">
    <property type="entry name" value="EmrE-like"/>
</dbReference>
<evidence type="ECO:0000259" key="7">
    <source>
        <dbReference type="Pfam" id="PF00892"/>
    </source>
</evidence>
<dbReference type="RefSeq" id="WP_274151337.1">
    <property type="nucleotide sequence ID" value="NZ_CP117811.1"/>
</dbReference>
<feature type="transmembrane region" description="Helical" evidence="6">
    <location>
        <begin position="91"/>
        <end position="110"/>
    </location>
</feature>
<organism evidence="8 9">
    <name type="scientific">Lentisphaera profundi</name>
    <dbReference type="NCBI Taxonomy" id="1658616"/>
    <lineage>
        <taxon>Bacteria</taxon>
        <taxon>Pseudomonadati</taxon>
        <taxon>Lentisphaerota</taxon>
        <taxon>Lentisphaeria</taxon>
        <taxon>Lentisphaerales</taxon>
        <taxon>Lentisphaeraceae</taxon>
        <taxon>Lentisphaera</taxon>
    </lineage>
</organism>
<feature type="transmembrane region" description="Helical" evidence="6">
    <location>
        <begin position="122"/>
        <end position="140"/>
    </location>
</feature>
<dbReference type="Proteomes" id="UP001214250">
    <property type="component" value="Chromosome 1"/>
</dbReference>
<reference evidence="8 9" key="1">
    <citation type="submission" date="2023-02" db="EMBL/GenBank/DDBJ databases">
        <title>Genome sequence of Lentisphaera profundi SAORIC-696.</title>
        <authorList>
            <person name="Kim e."/>
            <person name="Cho J.-C."/>
            <person name="Choi A."/>
            <person name="Kang I."/>
        </authorList>
    </citation>
    <scope>NUCLEOTIDE SEQUENCE [LARGE SCALE GENOMIC DNA]</scope>
    <source>
        <strain evidence="8 9">SAORIC-696</strain>
    </source>
</reference>
<evidence type="ECO:0000313" key="8">
    <source>
        <dbReference type="EMBL" id="WDE97135.1"/>
    </source>
</evidence>
<dbReference type="PANTHER" id="PTHR32322">
    <property type="entry name" value="INNER MEMBRANE TRANSPORTER"/>
    <property type="match status" value="1"/>
</dbReference>
<protein>
    <submittedName>
        <fullName evidence="8">DMT family transporter</fullName>
    </submittedName>
</protein>
<feature type="domain" description="EamA" evidence="7">
    <location>
        <begin position="151"/>
        <end position="284"/>
    </location>
</feature>
<evidence type="ECO:0000256" key="6">
    <source>
        <dbReference type="SAM" id="Phobius"/>
    </source>
</evidence>
<evidence type="ECO:0000256" key="1">
    <source>
        <dbReference type="ARBA" id="ARBA00004651"/>
    </source>
</evidence>
<dbReference type="PANTHER" id="PTHR32322:SF18">
    <property type="entry name" value="S-ADENOSYLMETHIONINE_S-ADENOSYLHOMOCYSTEINE TRANSPORTER"/>
    <property type="match status" value="1"/>
</dbReference>
<evidence type="ECO:0000256" key="4">
    <source>
        <dbReference type="ARBA" id="ARBA00022989"/>
    </source>
</evidence>